<dbReference type="PANTHER" id="PTHR24292:SF54">
    <property type="entry name" value="CYP9F3-RELATED"/>
    <property type="match status" value="1"/>
</dbReference>
<sequence>MLLGAHRAIVTSDLDILNEVYVKQFHTFQARMIHLSVAVDQENGPQMNIFLGQGNRWKRLRAKKIWGKDATEFNPDRFLPENNENCHPMAWLSFGAGLRICLGKN</sequence>
<dbReference type="GO" id="GO:0020037">
    <property type="term" value="F:heme binding"/>
    <property type="evidence" value="ECO:0007669"/>
    <property type="project" value="InterPro"/>
</dbReference>
<dbReference type="InterPro" id="IPR001128">
    <property type="entry name" value="Cyt_P450"/>
</dbReference>
<evidence type="ECO:0000256" key="6">
    <source>
        <dbReference type="ARBA" id="ARBA00023004"/>
    </source>
</evidence>
<dbReference type="GO" id="GO:0004497">
    <property type="term" value="F:monooxygenase activity"/>
    <property type="evidence" value="ECO:0007669"/>
    <property type="project" value="UniProtKB-KW"/>
</dbReference>
<evidence type="ECO:0000256" key="2">
    <source>
        <dbReference type="ARBA" id="ARBA00010617"/>
    </source>
</evidence>
<keyword evidence="3 8" id="KW-0349">Heme</keyword>
<proteinExistence type="inferred from homology"/>
<evidence type="ECO:0000256" key="4">
    <source>
        <dbReference type="ARBA" id="ARBA00022723"/>
    </source>
</evidence>
<dbReference type="InterPro" id="IPR050476">
    <property type="entry name" value="Insect_CytP450_Detox"/>
</dbReference>
<dbReference type="AlphaFoldDB" id="A0A914Q9L3"/>
<dbReference type="WBParaSite" id="PDA_v2.g23854.t1">
    <property type="protein sequence ID" value="PDA_v2.g23854.t1"/>
    <property type="gene ID" value="PDA_v2.g23854"/>
</dbReference>
<evidence type="ECO:0000256" key="7">
    <source>
        <dbReference type="ARBA" id="ARBA00023033"/>
    </source>
</evidence>
<dbReference type="InterPro" id="IPR036396">
    <property type="entry name" value="Cyt_P450_sf"/>
</dbReference>
<dbReference type="Pfam" id="PF00067">
    <property type="entry name" value="p450"/>
    <property type="match status" value="1"/>
</dbReference>
<reference evidence="10" key="1">
    <citation type="submission" date="2022-11" db="UniProtKB">
        <authorList>
            <consortium name="WormBaseParasite"/>
        </authorList>
    </citation>
    <scope>IDENTIFICATION</scope>
</reference>
<dbReference type="PROSITE" id="PS00086">
    <property type="entry name" value="CYTOCHROME_P450"/>
    <property type="match status" value="1"/>
</dbReference>
<dbReference type="SUPFAM" id="SSF48264">
    <property type="entry name" value="Cytochrome P450"/>
    <property type="match status" value="2"/>
</dbReference>
<comment type="similarity">
    <text evidence="2 8">Belongs to the cytochrome P450 family.</text>
</comment>
<evidence type="ECO:0000313" key="10">
    <source>
        <dbReference type="WBParaSite" id="PDA_v2.g23854.t1"/>
    </source>
</evidence>
<dbReference type="Proteomes" id="UP000887578">
    <property type="component" value="Unplaced"/>
</dbReference>
<keyword evidence="6 8" id="KW-0408">Iron</keyword>
<protein>
    <submittedName>
        <fullName evidence="10">Cytochrome P450</fullName>
    </submittedName>
</protein>
<keyword evidence="7 8" id="KW-0503">Monooxygenase</keyword>
<dbReference type="InterPro" id="IPR017972">
    <property type="entry name" value="Cyt_P450_CS"/>
</dbReference>
<accession>A0A914Q9L3</accession>
<keyword evidence="4 8" id="KW-0479">Metal-binding</keyword>
<evidence type="ECO:0000256" key="8">
    <source>
        <dbReference type="RuleBase" id="RU000461"/>
    </source>
</evidence>
<dbReference type="PANTHER" id="PTHR24292">
    <property type="entry name" value="CYTOCHROME P450"/>
    <property type="match status" value="1"/>
</dbReference>
<keyword evidence="5 8" id="KW-0560">Oxidoreductase</keyword>
<evidence type="ECO:0000256" key="1">
    <source>
        <dbReference type="ARBA" id="ARBA00001971"/>
    </source>
</evidence>
<comment type="cofactor">
    <cofactor evidence="1">
        <name>heme</name>
        <dbReference type="ChEBI" id="CHEBI:30413"/>
    </cofactor>
</comment>
<organism evidence="9 10">
    <name type="scientific">Panagrolaimus davidi</name>
    <dbReference type="NCBI Taxonomy" id="227884"/>
    <lineage>
        <taxon>Eukaryota</taxon>
        <taxon>Metazoa</taxon>
        <taxon>Ecdysozoa</taxon>
        <taxon>Nematoda</taxon>
        <taxon>Chromadorea</taxon>
        <taxon>Rhabditida</taxon>
        <taxon>Tylenchina</taxon>
        <taxon>Panagrolaimomorpha</taxon>
        <taxon>Panagrolaimoidea</taxon>
        <taxon>Panagrolaimidae</taxon>
        <taxon>Panagrolaimus</taxon>
    </lineage>
</organism>
<name>A0A914Q9L3_9BILA</name>
<dbReference type="GO" id="GO:0005506">
    <property type="term" value="F:iron ion binding"/>
    <property type="evidence" value="ECO:0007669"/>
    <property type="project" value="InterPro"/>
</dbReference>
<evidence type="ECO:0000313" key="9">
    <source>
        <dbReference type="Proteomes" id="UP000887578"/>
    </source>
</evidence>
<evidence type="ECO:0000256" key="3">
    <source>
        <dbReference type="ARBA" id="ARBA00022617"/>
    </source>
</evidence>
<dbReference type="GO" id="GO:0016705">
    <property type="term" value="F:oxidoreductase activity, acting on paired donors, with incorporation or reduction of molecular oxygen"/>
    <property type="evidence" value="ECO:0007669"/>
    <property type="project" value="InterPro"/>
</dbReference>
<evidence type="ECO:0000256" key="5">
    <source>
        <dbReference type="ARBA" id="ARBA00023002"/>
    </source>
</evidence>
<dbReference type="Gene3D" id="1.10.630.10">
    <property type="entry name" value="Cytochrome P450"/>
    <property type="match status" value="2"/>
</dbReference>
<keyword evidence="9" id="KW-1185">Reference proteome</keyword>